<accession>A0A6G1PLH2</accession>
<organism evidence="1 2">
    <name type="scientific">Channa argus</name>
    <name type="common">Northern snakehead</name>
    <name type="synonym">Ophicephalus argus</name>
    <dbReference type="NCBI Taxonomy" id="215402"/>
    <lineage>
        <taxon>Eukaryota</taxon>
        <taxon>Metazoa</taxon>
        <taxon>Chordata</taxon>
        <taxon>Craniata</taxon>
        <taxon>Vertebrata</taxon>
        <taxon>Euteleostomi</taxon>
        <taxon>Actinopterygii</taxon>
        <taxon>Neopterygii</taxon>
        <taxon>Teleostei</taxon>
        <taxon>Neoteleostei</taxon>
        <taxon>Acanthomorphata</taxon>
        <taxon>Anabantaria</taxon>
        <taxon>Anabantiformes</taxon>
        <taxon>Channoidei</taxon>
        <taxon>Channidae</taxon>
        <taxon>Channa</taxon>
    </lineage>
</organism>
<protein>
    <submittedName>
        <fullName evidence="1">Uncharacterized protein</fullName>
    </submittedName>
</protein>
<dbReference type="EMBL" id="CM015717">
    <property type="protein sequence ID" value="KAF3690994.1"/>
    <property type="molecule type" value="Genomic_DNA"/>
</dbReference>
<keyword evidence="2" id="KW-1185">Reference proteome</keyword>
<name>A0A6G1PLH2_CHAAH</name>
<dbReference type="Proteomes" id="UP000503349">
    <property type="component" value="Chromosome 6"/>
</dbReference>
<proteinExistence type="predicted"/>
<reference evidence="2" key="2">
    <citation type="submission" date="2019-02" db="EMBL/GenBank/DDBJ databases">
        <title>Opniocepnalus argus Var Kimnra genome.</title>
        <authorList>
            <person name="Zhou C."/>
            <person name="Xiao S."/>
        </authorList>
    </citation>
    <scope>NUCLEOTIDE SEQUENCE [LARGE SCALE GENOMIC DNA]</scope>
</reference>
<reference evidence="1 2" key="1">
    <citation type="submission" date="2019-02" db="EMBL/GenBank/DDBJ databases">
        <title>Opniocepnalus argus genome.</title>
        <authorList>
            <person name="Zhou C."/>
            <person name="Xiao S."/>
        </authorList>
    </citation>
    <scope>NUCLEOTIDE SEQUENCE [LARGE SCALE GENOMIC DNA]</scope>
    <source>
        <strain evidence="1">OARG1902GOOAL</strain>
        <tissue evidence="1">Muscle</tissue>
    </source>
</reference>
<evidence type="ECO:0000313" key="1">
    <source>
        <dbReference type="EMBL" id="KAF3690994.1"/>
    </source>
</evidence>
<dbReference type="AlphaFoldDB" id="A0A6G1PLH2"/>
<evidence type="ECO:0000313" key="2">
    <source>
        <dbReference type="Proteomes" id="UP000503349"/>
    </source>
</evidence>
<gene>
    <name evidence="1" type="ORF">EXN66_Car006668</name>
</gene>
<sequence>MRLVMRMQKGRKMRMRTEMWWSQVVVVVVGPVVHGVLAVVDVAALTGRPASSFSAVICGQREDTLGVCGGVVCFLLKRYLFCVVQLS</sequence>